<proteinExistence type="predicted"/>
<dbReference type="InterPro" id="IPR036890">
    <property type="entry name" value="HATPase_C_sf"/>
</dbReference>
<dbReference type="KEGG" id="sky:D0C37_08450"/>
<keyword evidence="4" id="KW-0067">ATP-binding</keyword>
<dbReference type="CDD" id="cd16936">
    <property type="entry name" value="HATPase_RsbW-like"/>
    <property type="match status" value="1"/>
</dbReference>
<keyword evidence="1" id="KW-0418">Kinase</keyword>
<dbReference type="InterPro" id="IPR003594">
    <property type="entry name" value="HATPase_dom"/>
</dbReference>
<gene>
    <name evidence="4" type="ORF">D0C37_08450</name>
</gene>
<keyword evidence="1" id="KW-0723">Serine/threonine-protein kinase</keyword>
<accession>A0A385DAA3</accession>
<dbReference type="Pfam" id="PF13581">
    <property type="entry name" value="HATPase_c_2"/>
    <property type="match status" value="1"/>
</dbReference>
<protein>
    <submittedName>
        <fullName evidence="4">ATP-binding protein</fullName>
    </submittedName>
</protein>
<evidence type="ECO:0000259" key="3">
    <source>
        <dbReference type="Pfam" id="PF13581"/>
    </source>
</evidence>
<evidence type="ECO:0000256" key="2">
    <source>
        <dbReference type="SAM" id="MobiDB-lite"/>
    </source>
</evidence>
<dbReference type="GO" id="GO:0004674">
    <property type="term" value="F:protein serine/threonine kinase activity"/>
    <property type="evidence" value="ECO:0007669"/>
    <property type="project" value="UniProtKB-KW"/>
</dbReference>
<keyword evidence="1" id="KW-0808">Transferase</keyword>
<dbReference type="InterPro" id="IPR050267">
    <property type="entry name" value="Anti-sigma-factor_SerPK"/>
</dbReference>
<dbReference type="PANTHER" id="PTHR35526">
    <property type="entry name" value="ANTI-SIGMA-F FACTOR RSBW-RELATED"/>
    <property type="match status" value="1"/>
</dbReference>
<reference evidence="4 5" key="1">
    <citation type="submission" date="2018-08" db="EMBL/GenBank/DDBJ databases">
        <authorList>
            <person name="Ferrada E.E."/>
            <person name="Latorre B.A."/>
        </authorList>
    </citation>
    <scope>NUCLEOTIDE SEQUENCE [LARGE SCALE GENOMIC DNA]</scope>
    <source>
        <strain evidence="4 5">VK-A60T</strain>
    </source>
</reference>
<feature type="domain" description="Histidine kinase/HSP90-like ATPase" evidence="3">
    <location>
        <begin position="52"/>
        <end position="150"/>
    </location>
</feature>
<evidence type="ECO:0000256" key="1">
    <source>
        <dbReference type="ARBA" id="ARBA00022527"/>
    </source>
</evidence>
<dbReference type="GeneID" id="300114224"/>
<dbReference type="Gene3D" id="3.30.565.10">
    <property type="entry name" value="Histidine kinase-like ATPase, C-terminal domain"/>
    <property type="match status" value="1"/>
</dbReference>
<dbReference type="SUPFAM" id="SSF55874">
    <property type="entry name" value="ATPase domain of HSP90 chaperone/DNA topoisomerase II/histidine kinase"/>
    <property type="match status" value="1"/>
</dbReference>
<sequence>MMVRMAGLEGIEQPQRRGGTVADRRGPAVEDEQAREALMRYGSPADGEVFIPSQADAARSVRRLTRLVVVHQWGLSPQLSEVAVLLASELVSNAVLHTGASRFGLRITRTRGRIKVELRDPSRGLPCMLPVRPTDIGGRGLFLVDKLSDRWGADLLPIGKYVWFELRVIDR</sequence>
<keyword evidence="4" id="KW-0547">Nucleotide-binding</keyword>
<dbReference type="PANTHER" id="PTHR35526:SF3">
    <property type="entry name" value="ANTI-SIGMA-F FACTOR RSBW"/>
    <property type="match status" value="1"/>
</dbReference>
<dbReference type="EMBL" id="CP031742">
    <property type="protein sequence ID" value="AXQ54627.1"/>
    <property type="molecule type" value="Genomic_DNA"/>
</dbReference>
<evidence type="ECO:0000313" key="5">
    <source>
        <dbReference type="Proteomes" id="UP000259636"/>
    </source>
</evidence>
<dbReference type="Proteomes" id="UP000259636">
    <property type="component" value="Chromosome"/>
</dbReference>
<name>A0A385DAA3_9ACTN</name>
<evidence type="ECO:0000313" key="4">
    <source>
        <dbReference type="EMBL" id="AXQ54627.1"/>
    </source>
</evidence>
<dbReference type="RefSeq" id="WP_101278384.1">
    <property type="nucleotide sequence ID" value="NZ_CP031742.1"/>
</dbReference>
<feature type="region of interest" description="Disordered" evidence="2">
    <location>
        <begin position="1"/>
        <end position="28"/>
    </location>
</feature>
<dbReference type="AlphaFoldDB" id="A0A385DAA3"/>
<dbReference type="GO" id="GO:0005524">
    <property type="term" value="F:ATP binding"/>
    <property type="evidence" value="ECO:0007669"/>
    <property type="project" value="UniProtKB-KW"/>
</dbReference>
<organism evidence="4 5">
    <name type="scientific">Streptomyces koyangensis</name>
    <dbReference type="NCBI Taxonomy" id="188770"/>
    <lineage>
        <taxon>Bacteria</taxon>
        <taxon>Bacillati</taxon>
        <taxon>Actinomycetota</taxon>
        <taxon>Actinomycetes</taxon>
        <taxon>Kitasatosporales</taxon>
        <taxon>Streptomycetaceae</taxon>
        <taxon>Streptomyces</taxon>
        <taxon>Streptomyces aurantiacus group</taxon>
    </lineage>
</organism>